<gene>
    <name evidence="1" type="ORF">CCGE525_34950</name>
</gene>
<reference evidence="1 2" key="1">
    <citation type="submission" date="2018-10" db="EMBL/GenBank/DDBJ databases">
        <title>Rhizobium etli, R. leguminosarum and a new Rhizobium genospecies from Phaseolus dumosus.</title>
        <authorList>
            <person name="Ramirez-Puebla S.T."/>
            <person name="Rogel-Hernandez M.A."/>
            <person name="Guerrero G."/>
            <person name="Ormeno-Orrillo E."/>
            <person name="Martinez-Romero J.C."/>
            <person name="Negrete-Yankelevich S."/>
            <person name="Martinez-Romero E."/>
        </authorList>
    </citation>
    <scope>NUCLEOTIDE SEQUENCE [LARGE SCALE GENOMIC DNA]</scope>
    <source>
        <strain evidence="1 2">CCGE525</strain>
        <plasmid evidence="2">prccge525b</plasmid>
    </source>
</reference>
<protein>
    <submittedName>
        <fullName evidence="1">Uncharacterized protein</fullName>
    </submittedName>
</protein>
<dbReference type="AlphaFoldDB" id="A0A387G0F1"/>
<dbReference type="RefSeq" id="WP_120708914.1">
    <property type="nucleotide sequence ID" value="NZ_CP032696.1"/>
</dbReference>
<keyword evidence="2" id="KW-1185">Reference proteome</keyword>
<name>A0A387G0F1_9HYPH</name>
<evidence type="ECO:0000313" key="1">
    <source>
        <dbReference type="EMBL" id="AYG64018.1"/>
    </source>
</evidence>
<dbReference type="EMBL" id="CP032696">
    <property type="protein sequence ID" value="AYG64018.1"/>
    <property type="molecule type" value="Genomic_DNA"/>
</dbReference>
<dbReference type="KEGG" id="rjg:CCGE525_34950"/>
<dbReference type="OrthoDB" id="8393927at2"/>
<sequence>MTPIRPTTIKISAPQHAANDPYRVVEREEVLTGAFREFVLTAVAAGWKESEVALTLADIADEYVMALARRVAAN</sequence>
<keyword evidence="1" id="KW-0614">Plasmid</keyword>
<evidence type="ECO:0000313" key="2">
    <source>
        <dbReference type="Proteomes" id="UP000282195"/>
    </source>
</evidence>
<proteinExistence type="predicted"/>
<organism evidence="1 2">
    <name type="scientific">Rhizobium jaguaris</name>
    <dbReference type="NCBI Taxonomy" id="1312183"/>
    <lineage>
        <taxon>Bacteria</taxon>
        <taxon>Pseudomonadati</taxon>
        <taxon>Pseudomonadota</taxon>
        <taxon>Alphaproteobacteria</taxon>
        <taxon>Hyphomicrobiales</taxon>
        <taxon>Rhizobiaceae</taxon>
        <taxon>Rhizobium/Agrobacterium group</taxon>
        <taxon>Rhizobium</taxon>
    </lineage>
</organism>
<geneLocation type="plasmid" evidence="2">
    <name>prccge525b</name>
</geneLocation>
<dbReference type="Proteomes" id="UP000282195">
    <property type="component" value="Plasmid pRCCGE525b"/>
</dbReference>
<accession>A0A387G0F1</accession>